<dbReference type="Ensembl" id="ENSTGET00000032496.1">
    <property type="protein sequence ID" value="ENSTGEP00000027246.1"/>
    <property type="gene ID" value="ENSTGEG00000022002.1"/>
</dbReference>
<dbReference type="PROSITE" id="PS51393">
    <property type="entry name" value="LIPOXYGENASE_3"/>
    <property type="match status" value="1"/>
</dbReference>
<organism evidence="17 18">
    <name type="scientific">Theropithecus gelada</name>
    <name type="common">Gelada baboon</name>
    <dbReference type="NCBI Taxonomy" id="9565"/>
    <lineage>
        <taxon>Eukaryota</taxon>
        <taxon>Metazoa</taxon>
        <taxon>Chordata</taxon>
        <taxon>Craniata</taxon>
        <taxon>Vertebrata</taxon>
        <taxon>Euteleostomi</taxon>
        <taxon>Mammalia</taxon>
        <taxon>Eutheria</taxon>
        <taxon>Euarchontoglires</taxon>
        <taxon>Primates</taxon>
        <taxon>Haplorrhini</taxon>
        <taxon>Catarrhini</taxon>
        <taxon>Cercopithecidae</taxon>
        <taxon>Cercopithecinae</taxon>
        <taxon>Theropithecus</taxon>
    </lineage>
</organism>
<dbReference type="SUPFAM" id="SSF49723">
    <property type="entry name" value="Lipase/lipooxygenase domain (PLAT/LH2 domain)"/>
    <property type="match status" value="1"/>
</dbReference>
<dbReference type="PROSITE" id="PS00711">
    <property type="entry name" value="LIPOXYGENASE_1"/>
    <property type="match status" value="1"/>
</dbReference>
<feature type="binding site" evidence="10">
    <location>
        <position position="511"/>
    </location>
    <ligand>
        <name>Fe cation</name>
        <dbReference type="ChEBI" id="CHEBI:24875"/>
        <note>catalytic</note>
    </ligand>
</feature>
<reference evidence="17" key="3">
    <citation type="submission" date="2025-09" db="UniProtKB">
        <authorList>
            <consortium name="Ensembl"/>
        </authorList>
    </citation>
    <scope>IDENTIFICATION</scope>
</reference>
<evidence type="ECO:0000256" key="11">
    <source>
        <dbReference type="PIRSR" id="PIRSR601885-2"/>
    </source>
</evidence>
<evidence type="ECO:0000256" key="6">
    <source>
        <dbReference type="ARBA" id="ARBA00022964"/>
    </source>
</evidence>
<evidence type="ECO:0000256" key="14">
    <source>
        <dbReference type="RuleBase" id="RU003974"/>
    </source>
</evidence>
<dbReference type="AlphaFoldDB" id="A0A8D2G0R8"/>
<dbReference type="SUPFAM" id="SSF48484">
    <property type="entry name" value="Lipoxigenase"/>
    <property type="match status" value="1"/>
</dbReference>
<evidence type="ECO:0000256" key="5">
    <source>
        <dbReference type="ARBA" id="ARBA00022723"/>
    </source>
</evidence>
<dbReference type="Gene3D" id="3.10.450.60">
    <property type="match status" value="1"/>
</dbReference>
<name>A0A8D2G0R8_THEGE</name>
<proteinExistence type="inferred from homology"/>
<dbReference type="PRINTS" id="PR00467">
    <property type="entry name" value="MAMLPOXGNASE"/>
</dbReference>
<keyword evidence="9" id="KW-0443">Lipid metabolism</keyword>
<dbReference type="InterPro" id="IPR020833">
    <property type="entry name" value="LipOase_Fe_BS"/>
</dbReference>
<keyword evidence="5 10" id="KW-0479">Metal-binding</keyword>
<dbReference type="GO" id="GO:0034440">
    <property type="term" value="P:lipid oxidation"/>
    <property type="evidence" value="ECO:0007669"/>
    <property type="project" value="InterPro"/>
</dbReference>
<feature type="binding site" evidence="11">
    <location>
        <position position="74"/>
    </location>
    <ligand>
        <name>Ca(2+)</name>
        <dbReference type="ChEBI" id="CHEBI:29108"/>
        <label>1</label>
    </ligand>
</feature>
<dbReference type="Gene3D" id="2.60.60.20">
    <property type="entry name" value="PLAT/LH2 domain"/>
    <property type="match status" value="1"/>
</dbReference>
<dbReference type="SMART" id="SM00308">
    <property type="entry name" value="LH2"/>
    <property type="match status" value="1"/>
</dbReference>
<keyword evidence="8 10" id="KW-0408">Iron</keyword>
<dbReference type="Proteomes" id="UP000694411">
    <property type="component" value="Chromosome 16"/>
</dbReference>
<dbReference type="GO" id="GO:0005506">
    <property type="term" value="F:iron ion binding"/>
    <property type="evidence" value="ECO:0007669"/>
    <property type="project" value="InterPro"/>
</dbReference>
<dbReference type="InterPro" id="IPR001885">
    <property type="entry name" value="LipOase_mml"/>
</dbReference>
<keyword evidence="6 14" id="KW-0223">Dioxygenase</keyword>
<feature type="binding site" evidence="10">
    <location>
        <position position="633"/>
    </location>
    <ligand>
        <name>Fe cation</name>
        <dbReference type="ChEBI" id="CHEBI:24875"/>
        <note>catalytic</note>
    </ligand>
</feature>
<evidence type="ECO:0000313" key="17">
    <source>
        <dbReference type="Ensembl" id="ENSTGEP00000027246.1"/>
    </source>
</evidence>
<evidence type="ECO:0000256" key="9">
    <source>
        <dbReference type="ARBA" id="ARBA00023098"/>
    </source>
</evidence>
<feature type="site" description="Essential for stabilizing binding to COTL1" evidence="12">
    <location>
        <position position="98"/>
    </location>
</feature>
<dbReference type="InterPro" id="IPR013819">
    <property type="entry name" value="LipOase_C"/>
</dbReference>
<dbReference type="GO" id="GO:0006690">
    <property type="term" value="P:icosanoid metabolic process"/>
    <property type="evidence" value="ECO:0007669"/>
    <property type="project" value="UniProtKB-ARBA"/>
</dbReference>
<evidence type="ECO:0000256" key="3">
    <source>
        <dbReference type="ARBA" id="ARBA00009419"/>
    </source>
</evidence>
<evidence type="ECO:0000256" key="12">
    <source>
        <dbReference type="PIRSR" id="PIRSR601885-3"/>
    </source>
</evidence>
<feature type="domain" description="PLAT" evidence="15">
    <location>
        <begin position="2"/>
        <end position="113"/>
    </location>
</feature>
<dbReference type="GO" id="GO:0001676">
    <property type="term" value="P:long-chain fatty acid metabolic process"/>
    <property type="evidence" value="ECO:0007669"/>
    <property type="project" value="UniProtKB-ARBA"/>
</dbReference>
<dbReference type="Pfam" id="PF00305">
    <property type="entry name" value="Lipoxygenase"/>
    <property type="match status" value="2"/>
</dbReference>
<dbReference type="FunFam" id="3.10.450.60:FF:000004">
    <property type="entry name" value="Arachidonate 12-lipoxygenase, 12S-type"/>
    <property type="match status" value="1"/>
</dbReference>
<dbReference type="Gene3D" id="1.20.245.10">
    <property type="entry name" value="Lipoxygenase-1, Domain 5"/>
    <property type="match status" value="3"/>
</dbReference>
<evidence type="ECO:0000256" key="8">
    <source>
        <dbReference type="ARBA" id="ARBA00023004"/>
    </source>
</evidence>
<dbReference type="GO" id="GO:0005737">
    <property type="term" value="C:cytoplasm"/>
    <property type="evidence" value="ECO:0007669"/>
    <property type="project" value="UniProtKB-SubCell"/>
</dbReference>
<comment type="subcellular location">
    <subcellularLocation>
        <location evidence="1">Cytoplasm</location>
    </subcellularLocation>
</comment>
<dbReference type="PRINTS" id="PR00087">
    <property type="entry name" value="LIPOXYGENASE"/>
</dbReference>
<reference evidence="17" key="1">
    <citation type="submission" date="2018-05" db="EMBL/GenBank/DDBJ databases">
        <title>Whole genome of Theropithecus gelada.</title>
        <authorList>
            <person name="Chiou K.L."/>
            <person name="Snyder-Mackler N."/>
        </authorList>
    </citation>
    <scope>NUCLEOTIDE SEQUENCE [LARGE SCALE GENOMIC DNA]</scope>
</reference>
<comment type="pathway">
    <text evidence="2">Lipid metabolism.</text>
</comment>
<dbReference type="InterPro" id="IPR000907">
    <property type="entry name" value="LipOase"/>
</dbReference>
<comment type="similarity">
    <text evidence="3 14">Belongs to the lipoxygenase family.</text>
</comment>
<evidence type="ECO:0000259" key="16">
    <source>
        <dbReference type="PROSITE" id="PS51393"/>
    </source>
</evidence>
<comment type="cofactor">
    <cofactor evidence="10">
        <name>Fe cation</name>
        <dbReference type="ChEBI" id="CHEBI:24875"/>
    </cofactor>
    <text evidence="10">Binds 1 Fe cation per subunit.</text>
</comment>
<evidence type="ECO:0000259" key="15">
    <source>
        <dbReference type="PROSITE" id="PS50095"/>
    </source>
</evidence>
<evidence type="ECO:0000256" key="10">
    <source>
        <dbReference type="PIRSR" id="PIRSR601885-1"/>
    </source>
</evidence>
<keyword evidence="18" id="KW-1185">Reference proteome</keyword>
<dbReference type="Pfam" id="PF01477">
    <property type="entry name" value="PLAT"/>
    <property type="match status" value="1"/>
</dbReference>
<evidence type="ECO:0000256" key="2">
    <source>
        <dbReference type="ARBA" id="ARBA00005189"/>
    </source>
</evidence>
<dbReference type="InterPro" id="IPR036392">
    <property type="entry name" value="PLAT/LH2_dom_sf"/>
</dbReference>
<evidence type="ECO:0000256" key="4">
    <source>
        <dbReference type="ARBA" id="ARBA00022490"/>
    </source>
</evidence>
<accession>A0A8D2G0R8</accession>
<feature type="binding site" evidence="10">
    <location>
        <position position="359"/>
    </location>
    <ligand>
        <name>Fe cation</name>
        <dbReference type="ChEBI" id="CHEBI:24875"/>
        <note>catalytic</note>
    </ligand>
</feature>
<dbReference type="GO" id="GO:0016702">
    <property type="term" value="F:oxidoreductase activity, acting on single donors with incorporation of molecular oxygen, incorporation of two atoms of oxygen"/>
    <property type="evidence" value="ECO:0007669"/>
    <property type="project" value="InterPro"/>
</dbReference>
<evidence type="ECO:0000313" key="18">
    <source>
        <dbReference type="Proteomes" id="UP000694411"/>
    </source>
</evidence>
<keyword evidence="11" id="KW-0106">Calcium</keyword>
<evidence type="ECO:0000256" key="13">
    <source>
        <dbReference type="PROSITE-ProRule" id="PRU00152"/>
    </source>
</evidence>
<evidence type="ECO:0000256" key="1">
    <source>
        <dbReference type="ARBA" id="ARBA00004496"/>
    </source>
</evidence>
<keyword evidence="7 14" id="KW-0560">Oxidoreductase</keyword>
<dbReference type="InterPro" id="IPR001024">
    <property type="entry name" value="PLAT/LH2_dom"/>
</dbReference>
<keyword evidence="4" id="KW-0963">Cytoplasm</keyword>
<reference evidence="17" key="2">
    <citation type="submission" date="2025-08" db="UniProtKB">
        <authorList>
            <consortium name="Ensembl"/>
        </authorList>
    </citation>
    <scope>IDENTIFICATION</scope>
</reference>
<feature type="domain" description="Lipoxygenase" evidence="16">
    <location>
        <begin position="113"/>
        <end position="633"/>
    </location>
</feature>
<feature type="binding site" evidence="10">
    <location>
        <position position="364"/>
    </location>
    <ligand>
        <name>Fe cation</name>
        <dbReference type="ChEBI" id="CHEBI:24875"/>
        <note>catalytic</note>
    </ligand>
</feature>
<feature type="binding site" evidence="11">
    <location>
        <position position="17"/>
    </location>
    <ligand>
        <name>Ca(2+)</name>
        <dbReference type="ChEBI" id="CHEBI:29108"/>
        <label>1</label>
    </ligand>
</feature>
<sequence>MGKYTVRVATGDLFLAGSPNQVQLWLVGEHGEADLGTQLRPRLRSGALGIDVPLHLGRLLMVKLRKHNVLLSVDWFCKWISVQGPGTQGEAFFPCYRWVQGHRIICLPEGTARTLSDDPQNLFKKYREQELEERRKVYRWGSWKDGLILPIAGNRQPDLPRDERFLEDKDLDFSVSLAKALKDMAIKGTLDFINCVKRLEDFKKIFPRGKTALAERVRDSWKNDAFFGYQFLNGANPMLLRRSSRLPARLVLPPGMEDLKTQLEKELQAGSLFEVDFSLLDGVKPNVIIFKQQYVAAPLVMLKLQPDGRLLPMVIQLQPPRYGCPPPLLFLPSDPPMAWLLAKTWVRSSDFQLHQLQSHLLRGHLIAEVIAVATMRSLPSLHPIYKVVSTGSGGHVDILQRATACLTYRSLCPPDDLADRGLLGVKSSLYGQDAIRLWGIISHRYVEGMVGLFYKSDQAVKDDLELQAWCREMTETGLQMAQDRGFPISLESRAQLCHFVTMCIFTCTGQHASNHLGQLDWYSWIPNGPCTMRKPPPISKDVTEKDIVDSLPNLHQAHMQKTVTDFLGRRQPVMVALGQHEEKYFSGPEPQAVLRQFREELAAMDKEIDIRNAVLDLPYEYLRPSMVENSVTI</sequence>
<comment type="caution">
    <text evidence="13">Lacks conserved residue(s) required for the propagation of feature annotation.</text>
</comment>
<dbReference type="PROSITE" id="PS50095">
    <property type="entry name" value="PLAT"/>
    <property type="match status" value="1"/>
</dbReference>
<protein>
    <submittedName>
        <fullName evidence="17">Uncharacterized protein</fullName>
    </submittedName>
</protein>
<evidence type="ECO:0000256" key="7">
    <source>
        <dbReference type="ARBA" id="ARBA00023002"/>
    </source>
</evidence>
<dbReference type="PANTHER" id="PTHR11771">
    <property type="entry name" value="LIPOXYGENASE"/>
    <property type="match status" value="1"/>
</dbReference>
<dbReference type="InterPro" id="IPR036226">
    <property type="entry name" value="LipOase_C_sf"/>
</dbReference>